<dbReference type="PANTHER" id="PTHR46591:SF1">
    <property type="entry name" value="ZINC FINGER FYVE DOMAIN-CONTAINING PROTEIN 26"/>
    <property type="match status" value="1"/>
</dbReference>
<dbReference type="EMBL" id="ASGP02000002">
    <property type="protein sequence ID" value="KAH9521641.1"/>
    <property type="molecule type" value="Genomic_DNA"/>
</dbReference>
<dbReference type="PANTHER" id="PTHR46591">
    <property type="entry name" value="ZINC FINGER FYVE DOMAIN-CONTAINING PROTEIN 26"/>
    <property type="match status" value="1"/>
</dbReference>
<protein>
    <submittedName>
        <fullName evidence="8">Zinc finger FYVE domain-containing protein 26</fullName>
    </submittedName>
</protein>
<feature type="region of interest" description="Disordered" evidence="6">
    <location>
        <begin position="1941"/>
        <end position="1961"/>
    </location>
</feature>
<feature type="compositionally biased region" description="Low complexity" evidence="6">
    <location>
        <begin position="1944"/>
        <end position="1960"/>
    </location>
</feature>
<name>A0A922I3Z8_DERFA</name>
<dbReference type="GO" id="GO:0000281">
    <property type="term" value="P:mitotic cytokinesis"/>
    <property type="evidence" value="ECO:0007669"/>
    <property type="project" value="InterPro"/>
</dbReference>
<evidence type="ECO:0000256" key="3">
    <source>
        <dbReference type="ARBA" id="ARBA00022771"/>
    </source>
</evidence>
<evidence type="ECO:0000256" key="2">
    <source>
        <dbReference type="ARBA" id="ARBA00022723"/>
    </source>
</evidence>
<dbReference type="GO" id="GO:0030496">
    <property type="term" value="C:midbody"/>
    <property type="evidence" value="ECO:0007669"/>
    <property type="project" value="TreeGrafter"/>
</dbReference>
<evidence type="ECO:0000256" key="1">
    <source>
        <dbReference type="ARBA" id="ARBA00022553"/>
    </source>
</evidence>
<dbReference type="InterPro" id="IPR011011">
    <property type="entry name" value="Znf_FYVE_PHD"/>
</dbReference>
<keyword evidence="2" id="KW-0479">Metal-binding</keyword>
<feature type="region of interest" description="Disordered" evidence="6">
    <location>
        <begin position="600"/>
        <end position="642"/>
    </location>
</feature>
<feature type="compositionally biased region" description="Low complexity" evidence="6">
    <location>
        <begin position="899"/>
        <end position="918"/>
    </location>
</feature>
<dbReference type="Gene3D" id="3.30.40.10">
    <property type="entry name" value="Zinc/RING finger domain, C3HC4 (zinc finger)"/>
    <property type="match status" value="1"/>
</dbReference>
<sequence>MDQPIIQPVFRAISVDKILTQLQQQIELATKIGNYTFVNEIAIENFIKNVHINIDNESNGSTLLMFDKQYRNHINSLLSYFVYLFETNSDANKLWLIHLMVRKFFHSQSNLDNVISSTDLNRKVRLLADENFVNLTMICSSRLTRLHPYASDFYRRLTIADESLAEDGEIVQSLCIKLRNSLYQDPITTSIVCNILANVYNDRSKSQSNVFEKIYSQALIHTLKNQNKELMMKILLRCPDSVYNDDNLIKQVIDCLRPLKTTTTSTSTKLMDQSDSDLMSLYSYGLFANSKRFIRFISDTSHTRQRQFDNGSNHSTMVETFFNLKQCFLLAVEDRKHFLREFIDFNYINQKQCNDENEDDVSLKLPLKSKIILSILSLYQIINNYEDVYRMQDQIDKNESNLCSLFNRLNHQYNNLHQEQFRNNKDECFLRIMNKLDFVFKFADWCSLNNNNHNNNERSTFRLEIIAGLMTGTSPLKILSNNNFFHLKFPNNNNDQSSIDTISINADITCDYICDLINRFDCNIAIILKGFIVIRLVLFCIFFINDRNSSNTFGEKFIIDISNRLQCLLQDIDMIEFRMEIMENLFSLLFLTKNDIKNSNNNDNHQSDDEDYLDETISPPQQTSFESPYGTNSNSSPKIRHKSTTMAKSMNNFSMANFICPNWLIPKLLKVLETMLYKTNSDLFNRHYHRSSSSLQSTNNNNNINDDDDDDTQWREKFKIRISRLLKYVSDARFRYDVIRPAFFRQTSSSSSSTITTMIDQLQSSPIHSGLSADQQQQQQQQRMNGMNRHYSVSTNSDNDYKQYSNRDTSLISCMLASYTQLLCYTLMENRLDSSRQIAELFANELRNSKPYKELQLLDYFVEFHQQICNVQLQFDNHSTINYQQPYHIGDADDDNDHQNNNKTNSQNNNNNNNNSNNTTRLLNIDDITTFGIRSSRIQSLLYEMLMKMDTIEMETKIVFMLDYALSSSPSMEIAQSILESVFIHNNNLFAQFEQSPSSDYGQNRKILPEKVENFVHDVQKFITNLGQHLDISQFSLNEFLEKSLTLSSFLDIRSFVEMIRTQTELCKWYCRFQSLLIKLEHQIIEDPDLFLNTNQNEINQTESNELNHIYDQLMANCPLGKYQYMKALYQYVCKVNNALVECRKRDIRSIDKHTTIDTSIICSSSNFSILKQSPSAILCSMVIKSKISPKIIDDLAQVMKVNLIGVLCSVFCPTIPSTFLPQSSIEFTITELCQPSISELIKLYFQGAQAFRTKLNDNNIVINDYFSDEHRDPSADMNDLIDFQPIINQDVLNYFHSKCPILVEILRLLNWIDDSHIFNITNNIGSNLQLFDGSPLHRWLDLIRKNFHCNDLRKSSLLLAFYAQIPAGQNVVIKTLEHYSASGNYLQVYRLFRLIEDFSSIADQTSPQIPADFPPLSGHFYTSFQIFQNAILACLAFIKEDAKYVFKIHRDPRMKAELILCLLDSFEIYEQTFYATRLIRLGLQNIRDDELNYGIDASEGKSKLTIMLKQIEFYASVGQLTGLKSWKSARNNLKSIDVLTIIKTRKRYSLAIDWFEIRGFENDTADLLIELLIYAYSETNDYIPLKRLFQMFLDDPKSNNVIIMAEKILNQSENLDLRTFLIDFLIQYHRKCGSYIIINQYERHRLGIEMVKLLSRKMQPDYLDLIPIPLLLVEQLLMNSEIESLDRIINQYKLICADELVEKYAQKSVYIELYDSNSFDGSDMTIISSDSSMMTGKNVQPFFIPQTIPSKDQWVSDTSKTHCMLCQIVRFGMINRRHHCRRCGRIVCNGCSSNSILIVEINPNIPVRVCDDCFNWSTKTNKNRKISTNSLDRQSSQPLNSNRRTQWKLSIVDDSHNQNRRTEFVYESSPSVSLCLAILRLHSNKTKSCKFIIDKICAPLIETISSHNVDSTLLIEMIRSLLISTRVAFEGDCTGSMDDHHSINNSNNYSSPSPSSSASTGIEQLNRYLDRLDVIRMLINSNFGSKEMIGYVLNNNIQKLQEKLLEAERFELTIDIAKKYGNESSSIWKSWALISLKYFHFAEARQKFGRYFDQLKRFSEVQKTLRMIIETLVSVNSTSLTSIPINDKCSRIIFGQFDFFSDTPTLALSSSSKINTNISTLVNQQLKPRILQEIVYYLETYGSKDDQLQFYVSHFYWKEAIDSFLRQPSSSSSSSSTSNVKETKSNIVNNFLKKIFIPAQVNGHLSELFAAIRIADPKQQQLGSSLIHICKYLNHNESFHTLYRVQVFMTDYLRAAITQINHFFLSPSSSINHQQRTSSSNDYYYNDNNNDLSNDLNSFDLLFHRLSHLEKARDYCNMYLHNIDFIRLKRGCLSVDKKDVYKQIRLIELQIDILRRFRRRKIHFPVAITITDNIDDLENYFKTSILSNYPRNRSSSTSLILSSYALAHLQRQILQEQQQFSHLESIKMMTLRLPYPPTLLEHDPIRKSLITAFVILYYGQKNISSNTISVTTVNRNENLAKVDDDADNVDIEDGFRCALRIIQDHHLNGELIFRMATLFLIAQHLERNSNVKKICNDLKQLMSFIQSTWSSSTTTMIDDDFVILHNKDNNDDDDNSNNNDNKNHSMEKMSADAHQQTAINNRQLSTDDIIFDCLHFVESIMTVVIRLSNIQQHDTTAIIAGLTRLKLSELKESIIKLIIDDNRRIDAYLQVGKLKLAYLLAAQLGHADNIENVLMAARAINDQHYVKICEMWLKKNSLV</sequence>
<feature type="region of interest" description="Disordered" evidence="6">
    <location>
        <begin position="886"/>
        <end position="918"/>
    </location>
</feature>
<keyword evidence="1" id="KW-0597">Phosphoprotein</keyword>
<dbReference type="InterPro" id="IPR017455">
    <property type="entry name" value="Znf_FYVE-rel"/>
</dbReference>
<evidence type="ECO:0000256" key="6">
    <source>
        <dbReference type="SAM" id="MobiDB-lite"/>
    </source>
</evidence>
<dbReference type="InterPro" id="IPR028730">
    <property type="entry name" value="ZFYVE26"/>
</dbReference>
<accession>A0A922I3Z8</accession>
<feature type="region of interest" description="Disordered" evidence="6">
    <location>
        <begin position="767"/>
        <end position="787"/>
    </location>
</feature>
<dbReference type="SUPFAM" id="SSF57903">
    <property type="entry name" value="FYVE/PHD zinc finger"/>
    <property type="match status" value="1"/>
</dbReference>
<dbReference type="Pfam" id="PF25569">
    <property type="entry name" value="TPR_ZFYVE26"/>
    <property type="match status" value="1"/>
</dbReference>
<dbReference type="InterPro" id="IPR000306">
    <property type="entry name" value="Znf_FYVE"/>
</dbReference>
<dbReference type="InterPro" id="IPR013083">
    <property type="entry name" value="Znf_RING/FYVE/PHD"/>
</dbReference>
<dbReference type="GO" id="GO:0005765">
    <property type="term" value="C:lysosomal membrane"/>
    <property type="evidence" value="ECO:0007669"/>
    <property type="project" value="TreeGrafter"/>
</dbReference>
<feature type="compositionally biased region" description="Polar residues" evidence="6">
    <location>
        <begin position="618"/>
        <end position="637"/>
    </location>
</feature>
<dbReference type="GO" id="GO:0032266">
    <property type="term" value="F:phosphatidylinositol-3-phosphate binding"/>
    <property type="evidence" value="ECO:0007669"/>
    <property type="project" value="InterPro"/>
</dbReference>
<evidence type="ECO:0000313" key="8">
    <source>
        <dbReference type="EMBL" id="KAH9521641.1"/>
    </source>
</evidence>
<keyword evidence="3 5" id="KW-0863">Zinc-finger</keyword>
<feature type="domain" description="FYVE-type" evidence="7">
    <location>
        <begin position="1758"/>
        <end position="1815"/>
    </location>
</feature>
<evidence type="ECO:0000256" key="5">
    <source>
        <dbReference type="PROSITE-ProRule" id="PRU00091"/>
    </source>
</evidence>
<organism evidence="8 9">
    <name type="scientific">Dermatophagoides farinae</name>
    <name type="common">American house dust mite</name>
    <dbReference type="NCBI Taxonomy" id="6954"/>
    <lineage>
        <taxon>Eukaryota</taxon>
        <taxon>Metazoa</taxon>
        <taxon>Ecdysozoa</taxon>
        <taxon>Arthropoda</taxon>
        <taxon>Chelicerata</taxon>
        <taxon>Arachnida</taxon>
        <taxon>Acari</taxon>
        <taxon>Acariformes</taxon>
        <taxon>Sarcoptiformes</taxon>
        <taxon>Astigmata</taxon>
        <taxon>Psoroptidia</taxon>
        <taxon>Analgoidea</taxon>
        <taxon>Pyroglyphidae</taxon>
        <taxon>Dermatophagoidinae</taxon>
        <taxon>Dermatophagoides</taxon>
    </lineage>
</organism>
<dbReference type="GO" id="GO:0005813">
    <property type="term" value="C:centrosome"/>
    <property type="evidence" value="ECO:0007669"/>
    <property type="project" value="TreeGrafter"/>
</dbReference>
<dbReference type="InterPro" id="IPR057946">
    <property type="entry name" value="TPR_ZFYVE26"/>
</dbReference>
<proteinExistence type="predicted"/>
<dbReference type="GO" id="GO:0008270">
    <property type="term" value="F:zinc ion binding"/>
    <property type="evidence" value="ECO:0007669"/>
    <property type="project" value="UniProtKB-KW"/>
</dbReference>
<gene>
    <name evidence="8" type="primary">ZFYVE26</name>
    <name evidence="8" type="ORF">DERF_005277</name>
</gene>
<feature type="compositionally biased region" description="Basic and acidic residues" evidence="6">
    <location>
        <begin position="2582"/>
        <end position="2592"/>
    </location>
</feature>
<feature type="region of interest" description="Disordered" evidence="6">
    <location>
        <begin position="2569"/>
        <end position="2596"/>
    </location>
</feature>
<evidence type="ECO:0000256" key="4">
    <source>
        <dbReference type="ARBA" id="ARBA00022833"/>
    </source>
</evidence>
<evidence type="ECO:0000313" key="9">
    <source>
        <dbReference type="Proteomes" id="UP000790347"/>
    </source>
</evidence>
<comment type="caution">
    <text evidence="8">The sequence shown here is derived from an EMBL/GenBank/DDBJ whole genome shotgun (WGS) entry which is preliminary data.</text>
</comment>
<reference evidence="8" key="2">
    <citation type="journal article" date="2022" name="Res Sq">
        <title>Comparative Genomics Reveals Insights into the Divergent Evolution of Astigmatic Mites and Household Pest Adaptations.</title>
        <authorList>
            <person name="Xiong Q."/>
            <person name="Wan A.T.-Y."/>
            <person name="Liu X.-Y."/>
            <person name="Fung C.S.-H."/>
            <person name="Xiao X."/>
            <person name="Malainual N."/>
            <person name="Hou J."/>
            <person name="Wang L."/>
            <person name="Wang M."/>
            <person name="Yang K."/>
            <person name="Cui Y."/>
            <person name="Leung E."/>
            <person name="Nong W."/>
            <person name="Shin S.-K."/>
            <person name="Au S."/>
            <person name="Jeong K.Y."/>
            <person name="Chew F.T."/>
            <person name="Hui J."/>
            <person name="Leung T.F."/>
            <person name="Tungtrongchitr A."/>
            <person name="Zhong N."/>
            <person name="Liu Z."/>
            <person name="Tsui S."/>
        </authorList>
    </citation>
    <scope>NUCLEOTIDE SEQUENCE</scope>
    <source>
        <strain evidence="8">Derf</strain>
        <tissue evidence="8">Whole organism</tissue>
    </source>
</reference>
<dbReference type="PROSITE" id="PS50178">
    <property type="entry name" value="ZF_FYVE"/>
    <property type="match status" value="1"/>
</dbReference>
<dbReference type="Proteomes" id="UP000790347">
    <property type="component" value="Unassembled WGS sequence"/>
</dbReference>
<reference evidence="8" key="1">
    <citation type="submission" date="2013-05" db="EMBL/GenBank/DDBJ databases">
        <authorList>
            <person name="Yim A.K.Y."/>
            <person name="Chan T.F."/>
            <person name="Ji K.M."/>
            <person name="Liu X.Y."/>
            <person name="Zhou J.W."/>
            <person name="Li R.Q."/>
            <person name="Yang K.Y."/>
            <person name="Li J."/>
            <person name="Li M."/>
            <person name="Law P.T.W."/>
            <person name="Wu Y.L."/>
            <person name="Cai Z.L."/>
            <person name="Qin H."/>
            <person name="Bao Y."/>
            <person name="Leung R.K.K."/>
            <person name="Ng P.K.S."/>
            <person name="Zou J."/>
            <person name="Zhong X.J."/>
            <person name="Ran P.X."/>
            <person name="Zhong N.S."/>
            <person name="Liu Z.G."/>
            <person name="Tsui S.K.W."/>
        </authorList>
    </citation>
    <scope>NUCLEOTIDE SEQUENCE</scope>
    <source>
        <strain evidence="8">Derf</strain>
        <tissue evidence="8">Whole organism</tissue>
    </source>
</reference>
<dbReference type="GO" id="GO:0000724">
    <property type="term" value="P:double-strand break repair via homologous recombination"/>
    <property type="evidence" value="ECO:0007669"/>
    <property type="project" value="InterPro"/>
</dbReference>
<dbReference type="Pfam" id="PF01363">
    <property type="entry name" value="FYVE"/>
    <property type="match status" value="1"/>
</dbReference>
<evidence type="ECO:0000259" key="7">
    <source>
        <dbReference type="PROSITE" id="PS50178"/>
    </source>
</evidence>
<keyword evidence="9" id="KW-1185">Reference proteome</keyword>
<dbReference type="GO" id="GO:0032465">
    <property type="term" value="P:regulation of cytokinesis"/>
    <property type="evidence" value="ECO:0007669"/>
    <property type="project" value="TreeGrafter"/>
</dbReference>
<keyword evidence="4" id="KW-0862">Zinc</keyword>
<feature type="region of interest" description="Disordered" evidence="6">
    <location>
        <begin position="692"/>
        <end position="711"/>
    </location>
</feature>
<dbReference type="SMART" id="SM00064">
    <property type="entry name" value="FYVE"/>
    <property type="match status" value="1"/>
</dbReference>